<sequence length="254" mass="28170">MTGDKDPRIIAIEPGDRLVVLARILDASSEHAKRALEREASERRQLGGTCLGQGLYRHDSIFRGQSDAAVWSHAEFTYFREIISGDVIDRLVRSPPVPSVVLLRAEILLTTPASFVLPTNWSGSSHRPGHKPSIEYLDVHPSRLADYREIMRRYIGPAAAKLVALNKLETFRSMEAAAVLFQDPSLGSAWNQIHLSEVVAEGFRGFGEELDAALRQTVPDGSFANVFARLNDIRTIPRWTLNLPVFEDDAAVGN</sequence>
<accession>A0ABY0P2B3</accession>
<comment type="caution">
    <text evidence="1">The sequence shown here is derived from an EMBL/GenBank/DDBJ whole genome shotgun (WGS) entry which is preliminary data.</text>
</comment>
<organism evidence="1 2">
    <name type="scientific">Bosea robiniae</name>
    <dbReference type="NCBI Taxonomy" id="1036780"/>
    <lineage>
        <taxon>Bacteria</taxon>
        <taxon>Pseudomonadati</taxon>
        <taxon>Pseudomonadota</taxon>
        <taxon>Alphaproteobacteria</taxon>
        <taxon>Hyphomicrobiales</taxon>
        <taxon>Boseaceae</taxon>
        <taxon>Bosea</taxon>
    </lineage>
</organism>
<evidence type="ECO:0000313" key="1">
    <source>
        <dbReference type="EMBL" id="SDG84327.1"/>
    </source>
</evidence>
<dbReference type="EMBL" id="FNBZ01000005">
    <property type="protein sequence ID" value="SDG84327.1"/>
    <property type="molecule type" value="Genomic_DNA"/>
</dbReference>
<reference evidence="1 2" key="1">
    <citation type="submission" date="2016-10" db="EMBL/GenBank/DDBJ databases">
        <authorList>
            <person name="Varghese N."/>
            <person name="Submissions S."/>
        </authorList>
    </citation>
    <scope>NUCLEOTIDE SEQUENCE [LARGE SCALE GENOMIC DNA]</scope>
    <source>
        <strain evidence="1 2">DSM 26672</strain>
    </source>
</reference>
<evidence type="ECO:0000313" key="2">
    <source>
        <dbReference type="Proteomes" id="UP000199468"/>
    </source>
</evidence>
<dbReference type="Proteomes" id="UP000199468">
    <property type="component" value="Unassembled WGS sequence"/>
</dbReference>
<protein>
    <recommendedName>
        <fullName evidence="3">EthD domain-containing protein</fullName>
    </recommendedName>
</protein>
<dbReference type="RefSeq" id="WP_091858749.1">
    <property type="nucleotide sequence ID" value="NZ_FNBZ01000005.1"/>
</dbReference>
<proteinExistence type="predicted"/>
<gene>
    <name evidence="1" type="ORF">SAMN05421844_105426</name>
</gene>
<name>A0ABY0P2B3_9HYPH</name>
<keyword evidence="2" id="KW-1185">Reference proteome</keyword>
<evidence type="ECO:0008006" key="3">
    <source>
        <dbReference type="Google" id="ProtNLM"/>
    </source>
</evidence>